<feature type="region of interest" description="Disordered" evidence="4">
    <location>
        <begin position="140"/>
        <end position="181"/>
    </location>
</feature>
<accession>A0ABP0GTI4</accession>
<dbReference type="PANTHER" id="PTHR10276">
    <property type="entry name" value="CORE-BINDING FACTOR, BETA SUBUNIT"/>
    <property type="match status" value="1"/>
</dbReference>
<dbReference type="EMBL" id="CAWYQH010000141">
    <property type="protein sequence ID" value="CAK8695046.1"/>
    <property type="molecule type" value="Genomic_DNA"/>
</dbReference>
<name>A0ABP0GTI4_CLALP</name>
<feature type="compositionally biased region" description="Low complexity" evidence="4">
    <location>
        <begin position="140"/>
        <end position="152"/>
    </location>
</feature>
<evidence type="ECO:0000256" key="2">
    <source>
        <dbReference type="ARBA" id="ARBA00023242"/>
    </source>
</evidence>
<dbReference type="Pfam" id="PF02312">
    <property type="entry name" value="CBF_beta"/>
    <property type="match status" value="1"/>
</dbReference>
<evidence type="ECO:0000313" key="6">
    <source>
        <dbReference type="Proteomes" id="UP001642483"/>
    </source>
</evidence>
<organism evidence="5 6">
    <name type="scientific">Clavelina lepadiformis</name>
    <name type="common">Light-bulb sea squirt</name>
    <name type="synonym">Ascidia lepadiformis</name>
    <dbReference type="NCBI Taxonomy" id="159417"/>
    <lineage>
        <taxon>Eukaryota</taxon>
        <taxon>Metazoa</taxon>
        <taxon>Chordata</taxon>
        <taxon>Tunicata</taxon>
        <taxon>Ascidiacea</taxon>
        <taxon>Aplousobranchia</taxon>
        <taxon>Clavelinidae</taxon>
        <taxon>Clavelina</taxon>
    </lineage>
</organism>
<keyword evidence="6" id="KW-1185">Reference proteome</keyword>
<dbReference type="Gene3D" id="2.40.250.10">
    <property type="entry name" value="Core binding factor, beta subunit"/>
    <property type="match status" value="1"/>
</dbReference>
<evidence type="ECO:0008006" key="7">
    <source>
        <dbReference type="Google" id="ProtNLM"/>
    </source>
</evidence>
<sequence length="181" mass="20893">MLLKMPRVVSDQRNLYDTNELFRRLSRDSEVKYTGFRDRGTEERRLRFQNSCQAGRAEIAFVNSGTNFTLHFFPWTVDNIQGASPPKEYVNFEQEQGKVYLMAPFILNGVCVCWKGWVNLHRLDGMGHLEFDEERARVEAAQQVSNSQQQANKIPSQKPMNHKHPASGSNAGQLDKRPRLH</sequence>
<dbReference type="SUPFAM" id="SSF50723">
    <property type="entry name" value="Core binding factor beta, CBF"/>
    <property type="match status" value="1"/>
</dbReference>
<dbReference type="PANTHER" id="PTHR10276:SF3">
    <property type="entry name" value="CORE-BINDING FACTOR SUBUNIT BETA"/>
    <property type="match status" value="1"/>
</dbReference>
<dbReference type="Proteomes" id="UP001642483">
    <property type="component" value="Unassembled WGS sequence"/>
</dbReference>
<evidence type="ECO:0000256" key="3">
    <source>
        <dbReference type="ARBA" id="ARBA00025734"/>
    </source>
</evidence>
<comment type="similarity">
    <text evidence="3">Belongs to the CBF-beta family.</text>
</comment>
<evidence type="ECO:0000313" key="5">
    <source>
        <dbReference type="EMBL" id="CAK8695046.1"/>
    </source>
</evidence>
<reference evidence="5 6" key="1">
    <citation type="submission" date="2024-02" db="EMBL/GenBank/DDBJ databases">
        <authorList>
            <person name="Daric V."/>
            <person name="Darras S."/>
        </authorList>
    </citation>
    <scope>NUCLEOTIDE SEQUENCE [LARGE SCALE GENOMIC DNA]</scope>
</reference>
<dbReference type="InterPro" id="IPR036552">
    <property type="entry name" value="CBF_bsu_sf"/>
</dbReference>
<dbReference type="InterPro" id="IPR003417">
    <property type="entry name" value="CBF_beta"/>
</dbReference>
<evidence type="ECO:0000256" key="4">
    <source>
        <dbReference type="SAM" id="MobiDB-lite"/>
    </source>
</evidence>
<evidence type="ECO:0000256" key="1">
    <source>
        <dbReference type="ARBA" id="ARBA00004123"/>
    </source>
</evidence>
<comment type="subcellular location">
    <subcellularLocation>
        <location evidence="1">Nucleus</location>
    </subcellularLocation>
</comment>
<proteinExistence type="inferred from homology"/>
<comment type="caution">
    <text evidence="5">The sequence shown here is derived from an EMBL/GenBank/DDBJ whole genome shotgun (WGS) entry which is preliminary data.</text>
</comment>
<protein>
    <recommendedName>
        <fullName evidence="7">Core-binding factor subunit beta</fullName>
    </recommendedName>
</protein>
<gene>
    <name evidence="5" type="ORF">CVLEPA_LOCUS28343</name>
</gene>
<keyword evidence="2" id="KW-0539">Nucleus</keyword>